<dbReference type="EMBL" id="BART01028315">
    <property type="protein sequence ID" value="GAG90128.1"/>
    <property type="molecule type" value="Genomic_DNA"/>
</dbReference>
<evidence type="ECO:0000313" key="1">
    <source>
        <dbReference type="EMBL" id="GAG90128.1"/>
    </source>
</evidence>
<sequence length="182" mass="19030">MRLPLSLPILLMVCAALPSVANGQTAPNLASSVSRTIDGVTFTWSFDCDGNPCQVGQFLDGARWVRHPSGGTVNITSVTPDDADSGLEKNPVTGDKALTRQQGLLACAGTEAPYSANLDLSNQFPLAAPADDGVYVKVQKFTGGSCSYTVAADSCCVNTYATLTVLKDLPPDGQLGSETFRL</sequence>
<name>X1C0Y7_9ZZZZ</name>
<comment type="caution">
    <text evidence="1">The sequence shown here is derived from an EMBL/GenBank/DDBJ whole genome shotgun (WGS) entry which is preliminary data.</text>
</comment>
<gene>
    <name evidence="1" type="ORF">S01H4_49965</name>
</gene>
<dbReference type="AlphaFoldDB" id="X1C0Y7"/>
<reference evidence="1" key="1">
    <citation type="journal article" date="2014" name="Front. Microbiol.">
        <title>High frequency of phylogenetically diverse reductive dehalogenase-homologous genes in deep subseafloor sedimentary metagenomes.</title>
        <authorList>
            <person name="Kawai M."/>
            <person name="Futagami T."/>
            <person name="Toyoda A."/>
            <person name="Takaki Y."/>
            <person name="Nishi S."/>
            <person name="Hori S."/>
            <person name="Arai W."/>
            <person name="Tsubouchi T."/>
            <person name="Morono Y."/>
            <person name="Uchiyama I."/>
            <person name="Ito T."/>
            <person name="Fujiyama A."/>
            <person name="Inagaki F."/>
            <person name="Takami H."/>
        </authorList>
    </citation>
    <scope>NUCLEOTIDE SEQUENCE</scope>
    <source>
        <strain evidence="1">Expedition CK06-06</strain>
    </source>
</reference>
<accession>X1C0Y7</accession>
<protein>
    <submittedName>
        <fullName evidence="1">Uncharacterized protein</fullName>
    </submittedName>
</protein>
<organism evidence="1">
    <name type="scientific">marine sediment metagenome</name>
    <dbReference type="NCBI Taxonomy" id="412755"/>
    <lineage>
        <taxon>unclassified sequences</taxon>
        <taxon>metagenomes</taxon>
        <taxon>ecological metagenomes</taxon>
    </lineage>
</organism>
<proteinExistence type="predicted"/>